<accession>A0A382KVY1</accession>
<dbReference type="EMBL" id="UINC01082229">
    <property type="protein sequence ID" value="SVC26801.1"/>
    <property type="molecule type" value="Genomic_DNA"/>
</dbReference>
<proteinExistence type="predicted"/>
<name>A0A382KVY1_9ZZZZ</name>
<reference evidence="1" key="1">
    <citation type="submission" date="2018-05" db="EMBL/GenBank/DDBJ databases">
        <authorList>
            <person name="Lanie J.A."/>
            <person name="Ng W.-L."/>
            <person name="Kazmierczak K.M."/>
            <person name="Andrzejewski T.M."/>
            <person name="Davidsen T.M."/>
            <person name="Wayne K.J."/>
            <person name="Tettelin H."/>
            <person name="Glass J.I."/>
            <person name="Rusch D."/>
            <person name="Podicherti R."/>
            <person name="Tsui H.-C.T."/>
            <person name="Winkler M.E."/>
        </authorList>
    </citation>
    <scope>NUCLEOTIDE SEQUENCE</scope>
</reference>
<evidence type="ECO:0000313" key="1">
    <source>
        <dbReference type="EMBL" id="SVC26801.1"/>
    </source>
</evidence>
<organism evidence="1">
    <name type="scientific">marine metagenome</name>
    <dbReference type="NCBI Taxonomy" id="408172"/>
    <lineage>
        <taxon>unclassified sequences</taxon>
        <taxon>metagenomes</taxon>
        <taxon>ecological metagenomes</taxon>
    </lineage>
</organism>
<protein>
    <submittedName>
        <fullName evidence="1">Uncharacterized protein</fullName>
    </submittedName>
</protein>
<gene>
    <name evidence="1" type="ORF">METZ01_LOCUS279655</name>
</gene>
<dbReference type="AlphaFoldDB" id="A0A382KVY1"/>
<feature type="non-terminal residue" evidence="1">
    <location>
        <position position="35"/>
    </location>
</feature>
<sequence>MTGRHTRLIVLTVLAVAVVRTPSDALQETPTLQQI</sequence>